<feature type="transmembrane region" description="Helical" evidence="6">
    <location>
        <begin position="364"/>
        <end position="386"/>
    </location>
</feature>
<evidence type="ECO:0000256" key="2">
    <source>
        <dbReference type="ARBA" id="ARBA00022475"/>
    </source>
</evidence>
<evidence type="ECO:0000256" key="6">
    <source>
        <dbReference type="SAM" id="Phobius"/>
    </source>
</evidence>
<dbReference type="SUPFAM" id="SSF82866">
    <property type="entry name" value="Multidrug efflux transporter AcrB transmembrane domain"/>
    <property type="match status" value="2"/>
</dbReference>
<sequence length="754" mass="82274">MNLRTALYLSICLLMAVFLGIQFTQHAPLQTQLTALLPQETAADPVFQAAEQAQEAELNQNIVIAVGSSDSETAFQTASQLADTWQQSGLFQKIDSKIEPDLAQLRQSVRLLGAAVLPEAQLKQIRQQPQHYFAERAEAVLNPFAAQLLPLEADWLGFSRFINKQPPGSPQWHSGHAMLYSEENGITWVWLRAKLADNAPNPALLTLWQESKTAAEQNGYHFAAAGGALFAADAKQSAERESSWMSAAGLILTFLLLGTVFRSVKTAALLLPLGLGIMWGLAATIAVCGEIHALTLVIGTSLIGVLVDFPLHWLAPSLFPNSQPWNGRHTMRQVLPGFAVSFGITALGYLLLWFTPLPILQQTAVFSVAALAGSFSATVFLLPALFHRYRAKPVPFARLTARFADRLPALKWRYILLPLACLSLSGVFKLQWQDDIRSWMVLRPDLLADSRQIARLSGMEHSQTVLLTAPDTDTLLKQNRQLETRLRQHNLAEIQSLNQWILPTDEQILLQQRFAELAAQPEIYVPLTDIGLPEHEIQTALTAAAQAAPVSLAESLNTPQGEAFRSLYLGNINGRHASLARLHHVRNPAALAEALPDGAVLLDKPAQLNRQFAQTRNQAAWLKLASFVFAWAALWYIFGKRRGTLMLAVPTLAVIGTLGLLGWLQIPVSLFAVFGMLLAAAIGADYAVYAVTAPEHTTARIAGITLAALTTGISFILLAGSATPAVAAFGISVSCGVVFNWLAAVWLVQKFPHD</sequence>
<feature type="transmembrane region" description="Helical" evidence="6">
    <location>
        <begin position="293"/>
        <end position="314"/>
    </location>
</feature>
<protein>
    <submittedName>
        <fullName evidence="8">MMPL family transporter</fullName>
    </submittedName>
</protein>
<proteinExistence type="predicted"/>
<feature type="transmembrane region" description="Helical" evidence="6">
    <location>
        <begin position="726"/>
        <end position="748"/>
    </location>
</feature>
<dbReference type="InterPro" id="IPR050545">
    <property type="entry name" value="Mycobact_MmpL"/>
</dbReference>
<dbReference type="Proteomes" id="UP001201397">
    <property type="component" value="Unassembled WGS sequence"/>
</dbReference>
<feature type="transmembrane region" description="Helical" evidence="6">
    <location>
        <begin position="620"/>
        <end position="638"/>
    </location>
</feature>
<keyword evidence="5 6" id="KW-0472">Membrane</keyword>
<evidence type="ECO:0000256" key="5">
    <source>
        <dbReference type="ARBA" id="ARBA00023136"/>
    </source>
</evidence>
<dbReference type="PANTHER" id="PTHR33406">
    <property type="entry name" value="MEMBRANE PROTEIN MJ1562-RELATED"/>
    <property type="match status" value="1"/>
</dbReference>
<dbReference type="InterPro" id="IPR004869">
    <property type="entry name" value="MMPL_dom"/>
</dbReference>
<dbReference type="EMBL" id="JAKKDL010000003">
    <property type="protein sequence ID" value="MCF7529250.1"/>
    <property type="molecule type" value="Genomic_DNA"/>
</dbReference>
<name>A0AAW5AL92_9NEIS</name>
<evidence type="ECO:0000256" key="3">
    <source>
        <dbReference type="ARBA" id="ARBA00022692"/>
    </source>
</evidence>
<dbReference type="PANTHER" id="PTHR33406:SF13">
    <property type="entry name" value="MEMBRANE PROTEIN YDFJ"/>
    <property type="match status" value="1"/>
</dbReference>
<keyword evidence="3 6" id="KW-0812">Transmembrane</keyword>
<evidence type="ECO:0000313" key="8">
    <source>
        <dbReference type="EMBL" id="MCF7529250.1"/>
    </source>
</evidence>
<evidence type="ECO:0000256" key="4">
    <source>
        <dbReference type="ARBA" id="ARBA00022989"/>
    </source>
</evidence>
<feature type="transmembrane region" description="Helical" evidence="6">
    <location>
        <begin position="268"/>
        <end position="287"/>
    </location>
</feature>
<feature type="transmembrane region" description="Helical" evidence="6">
    <location>
        <begin position="334"/>
        <end position="352"/>
    </location>
</feature>
<feature type="transmembrane region" description="Helical" evidence="6">
    <location>
        <begin position="701"/>
        <end position="720"/>
    </location>
</feature>
<comment type="caution">
    <text evidence="8">The sequence shown here is derived from an EMBL/GenBank/DDBJ whole genome shotgun (WGS) entry which is preliminary data.</text>
</comment>
<accession>A0AAW5AL92</accession>
<evidence type="ECO:0000259" key="7">
    <source>
        <dbReference type="Pfam" id="PF03176"/>
    </source>
</evidence>
<dbReference type="AlphaFoldDB" id="A0AAW5AL92"/>
<dbReference type="Pfam" id="PF03176">
    <property type="entry name" value="MMPL"/>
    <property type="match status" value="1"/>
</dbReference>
<feature type="transmembrane region" description="Helical" evidence="6">
    <location>
        <begin position="670"/>
        <end position="689"/>
    </location>
</feature>
<gene>
    <name evidence="8" type="ORF">L4H06_03260</name>
</gene>
<feature type="transmembrane region" description="Helical" evidence="6">
    <location>
        <begin position="244"/>
        <end position="261"/>
    </location>
</feature>
<feature type="domain" description="Membrane transport protein MMPL" evidence="7">
    <location>
        <begin position="189"/>
        <end position="295"/>
    </location>
</feature>
<feature type="transmembrane region" description="Helical" evidence="6">
    <location>
        <begin position="645"/>
        <end position="664"/>
    </location>
</feature>
<evidence type="ECO:0000313" key="9">
    <source>
        <dbReference type="Proteomes" id="UP001201397"/>
    </source>
</evidence>
<keyword evidence="4 6" id="KW-1133">Transmembrane helix</keyword>
<dbReference type="Gene3D" id="1.20.1640.10">
    <property type="entry name" value="Multidrug efflux transporter AcrB transmembrane domain"/>
    <property type="match status" value="2"/>
</dbReference>
<comment type="subcellular location">
    <subcellularLocation>
        <location evidence="1">Cell membrane</location>
        <topology evidence="1">Multi-pass membrane protein</topology>
    </subcellularLocation>
</comment>
<keyword evidence="2" id="KW-1003">Cell membrane</keyword>
<evidence type="ECO:0000256" key="1">
    <source>
        <dbReference type="ARBA" id="ARBA00004651"/>
    </source>
</evidence>
<dbReference type="RefSeq" id="WP_237092514.1">
    <property type="nucleotide sequence ID" value="NZ_JAKKDL010000003.1"/>
</dbReference>
<reference evidence="8" key="1">
    <citation type="submission" date="2022-01" db="EMBL/GenBank/DDBJ databases">
        <title>Neisseria sp. ZJ104.</title>
        <authorList>
            <person name="Yang C."/>
        </authorList>
    </citation>
    <scope>NUCLEOTIDE SEQUENCE</scope>
    <source>
        <strain evidence="8">ZJ104</strain>
    </source>
</reference>
<dbReference type="GO" id="GO:0005886">
    <property type="term" value="C:plasma membrane"/>
    <property type="evidence" value="ECO:0007669"/>
    <property type="project" value="UniProtKB-SubCell"/>
</dbReference>
<organism evidence="8 9">
    <name type="scientific">Neisseria lisongii</name>
    <dbReference type="NCBI Taxonomy" id="2912188"/>
    <lineage>
        <taxon>Bacteria</taxon>
        <taxon>Pseudomonadati</taxon>
        <taxon>Pseudomonadota</taxon>
        <taxon>Betaproteobacteria</taxon>
        <taxon>Neisseriales</taxon>
        <taxon>Neisseriaceae</taxon>
        <taxon>Neisseria</taxon>
    </lineage>
</organism>